<feature type="disulfide bond" evidence="3">
    <location>
        <begin position="240"/>
        <end position="241"/>
    </location>
</feature>
<comment type="subunit">
    <text evidence="1">Monomer.</text>
</comment>
<dbReference type="PANTHER" id="PTHR10127:SF861">
    <property type="entry name" value="DORSAL-VENTRAL PATTERNING PROTEIN TOLLOID-RELATED"/>
    <property type="match status" value="1"/>
</dbReference>
<evidence type="ECO:0000256" key="3">
    <source>
        <dbReference type="PROSITE-ProRule" id="PRU01211"/>
    </source>
</evidence>
<keyword evidence="6" id="KW-1133">Transmembrane helix</keyword>
<reference evidence="9" key="1">
    <citation type="submission" date="2025-08" db="UniProtKB">
        <authorList>
            <consortium name="RefSeq"/>
        </authorList>
    </citation>
    <scope>IDENTIFICATION</scope>
    <source>
        <tissue evidence="9">Muscle</tissue>
    </source>
</reference>
<feature type="region of interest" description="Disordered" evidence="5">
    <location>
        <begin position="125"/>
        <end position="159"/>
    </location>
</feature>
<comment type="cofactor">
    <cofactor evidence="3 4">
        <name>Zn(2+)</name>
        <dbReference type="ChEBI" id="CHEBI:29105"/>
    </cofactor>
    <text evidence="3 4">Binds 1 zinc ion per subunit.</text>
</comment>
<keyword evidence="3 4" id="KW-0862">Zinc</keyword>
<dbReference type="Pfam" id="PF01400">
    <property type="entry name" value="Astacin"/>
    <property type="match status" value="1"/>
</dbReference>
<keyword evidence="3 4" id="KW-0482">Metalloprotease</keyword>
<dbReference type="Gene3D" id="3.40.390.10">
    <property type="entry name" value="Collagenase (Catalytic Domain)"/>
    <property type="match status" value="1"/>
</dbReference>
<evidence type="ECO:0000313" key="9">
    <source>
        <dbReference type="RefSeq" id="XP_022251866.1"/>
    </source>
</evidence>
<protein>
    <recommendedName>
        <fullName evidence="4">Metalloendopeptidase</fullName>
        <ecNumber evidence="4">3.4.24.-</ecNumber>
    </recommendedName>
</protein>
<dbReference type="PRINTS" id="PR00480">
    <property type="entry name" value="ASTACIN"/>
</dbReference>
<gene>
    <name evidence="9" type="primary">LOC106467926</name>
</gene>
<comment type="function">
    <text evidence="2">Zinc metalloprotease. Provoques deadhesion of endothelial cells from cell cultures, and also degradation of fibronectin, fibrinogen and gelatin in vitro. Its role in the venom is not fully understood but it might act as a spreading factor that facilitates diffusion of other venom toxins. Alternatively, it might be involved in the proteolytic processing of other venom toxins or it might play a role in extra-oral digestion of prey.</text>
</comment>
<keyword evidence="8" id="KW-1185">Reference proteome</keyword>
<evidence type="ECO:0000256" key="5">
    <source>
        <dbReference type="SAM" id="MobiDB-lite"/>
    </source>
</evidence>
<keyword evidence="3 4" id="KW-0645">Protease</keyword>
<feature type="transmembrane region" description="Helical" evidence="6">
    <location>
        <begin position="30"/>
        <end position="48"/>
    </location>
</feature>
<comment type="caution">
    <text evidence="3">Lacks conserved residue(s) required for the propagation of feature annotation.</text>
</comment>
<evidence type="ECO:0000256" key="1">
    <source>
        <dbReference type="ARBA" id="ARBA00011245"/>
    </source>
</evidence>
<dbReference type="SMART" id="SM00235">
    <property type="entry name" value="ZnMc"/>
    <property type="match status" value="1"/>
</dbReference>
<organism evidence="8 9">
    <name type="scientific">Limulus polyphemus</name>
    <name type="common">Atlantic horseshoe crab</name>
    <dbReference type="NCBI Taxonomy" id="6850"/>
    <lineage>
        <taxon>Eukaryota</taxon>
        <taxon>Metazoa</taxon>
        <taxon>Ecdysozoa</taxon>
        <taxon>Arthropoda</taxon>
        <taxon>Chelicerata</taxon>
        <taxon>Merostomata</taxon>
        <taxon>Xiphosura</taxon>
        <taxon>Limulidae</taxon>
        <taxon>Limulus</taxon>
    </lineage>
</organism>
<feature type="binding site" evidence="3">
    <location>
        <position position="268"/>
    </location>
    <ligand>
        <name>Zn(2+)</name>
        <dbReference type="ChEBI" id="CHEBI:29105"/>
        <note>catalytic</note>
    </ligand>
</feature>
<dbReference type="InterPro" id="IPR006026">
    <property type="entry name" value="Peptidase_Metallo"/>
</dbReference>
<keyword evidence="3 4" id="KW-0378">Hydrolase</keyword>
<dbReference type="SUPFAM" id="SSF55486">
    <property type="entry name" value="Metalloproteases ('zincins'), catalytic domain"/>
    <property type="match status" value="1"/>
</dbReference>
<dbReference type="Proteomes" id="UP000694941">
    <property type="component" value="Unplaced"/>
</dbReference>
<feature type="binding site" evidence="3">
    <location>
        <position position="272"/>
    </location>
    <ligand>
        <name>Zn(2+)</name>
        <dbReference type="ChEBI" id="CHEBI:29105"/>
        <note>catalytic</note>
    </ligand>
</feature>
<feature type="binding site" evidence="3">
    <location>
        <position position="278"/>
    </location>
    <ligand>
        <name>Zn(2+)</name>
        <dbReference type="ChEBI" id="CHEBI:29105"/>
        <note>catalytic</note>
    </ligand>
</feature>
<proteinExistence type="predicted"/>
<accession>A0ABM1T7L0</accession>
<keyword evidence="6" id="KW-0472">Membrane</keyword>
<feature type="domain" description="Peptidase M12A" evidence="7">
    <location>
        <begin position="175"/>
        <end position="307"/>
    </location>
</feature>
<evidence type="ECO:0000256" key="2">
    <source>
        <dbReference type="ARBA" id="ARBA00025529"/>
    </source>
</evidence>
<feature type="disulfide bond" evidence="3">
    <location>
        <begin position="238"/>
        <end position="260"/>
    </location>
</feature>
<sequence>MDVEDEISLRSSEQFFGATKISVKRNRRPILFVLLAVWIVLVTSSTQARTYTIEELLNQTFPHKVSNDIYLDPCKSDEFVEDIALGRPENDVYDQQKLQQTLEESRTNDTIAGVADSAKRPIPALPRESCRTVRRHSVSSSRRERNGRFRKRRRNSRKFSRVRHCLRNRHRSERAATARIKRLWDYAVIPYEIESNFSGDHRALFKQAMQHWENHTCIKFVEKEPEHVNYIVFTERPCGCCSFVGKRGNGPQAISIGKNCDKFGIIVHELGHVVGFWHEHTRPDRDQHVVIITENIMNGESQVSLPT</sequence>
<dbReference type="GeneID" id="106467926"/>
<dbReference type="InterPro" id="IPR001506">
    <property type="entry name" value="Peptidase_M12A"/>
</dbReference>
<name>A0ABM1T7L0_LIMPO</name>
<feature type="active site" evidence="3">
    <location>
        <position position="269"/>
    </location>
</feature>
<keyword evidence="3 4" id="KW-0479">Metal-binding</keyword>
<dbReference type="RefSeq" id="XP_022251866.1">
    <property type="nucleotide sequence ID" value="XM_022396158.1"/>
</dbReference>
<evidence type="ECO:0000313" key="8">
    <source>
        <dbReference type="Proteomes" id="UP000694941"/>
    </source>
</evidence>
<keyword evidence="3" id="KW-1015">Disulfide bond</keyword>
<dbReference type="PROSITE" id="PS51864">
    <property type="entry name" value="ASTACIN"/>
    <property type="match status" value="1"/>
</dbReference>
<dbReference type="PANTHER" id="PTHR10127">
    <property type="entry name" value="DISCOIDIN, CUB, EGF, LAMININ , AND ZINC METALLOPROTEASE DOMAIN CONTAINING"/>
    <property type="match status" value="1"/>
</dbReference>
<feature type="compositionally biased region" description="Basic residues" evidence="5">
    <location>
        <begin position="148"/>
        <end position="159"/>
    </location>
</feature>
<keyword evidence="6" id="KW-0812">Transmembrane</keyword>
<dbReference type="EC" id="3.4.24.-" evidence="4"/>
<evidence type="ECO:0000256" key="4">
    <source>
        <dbReference type="RuleBase" id="RU361183"/>
    </source>
</evidence>
<dbReference type="InterPro" id="IPR024079">
    <property type="entry name" value="MetalloPept_cat_dom_sf"/>
</dbReference>
<evidence type="ECO:0000259" key="7">
    <source>
        <dbReference type="PROSITE" id="PS51864"/>
    </source>
</evidence>
<evidence type="ECO:0000256" key="6">
    <source>
        <dbReference type="SAM" id="Phobius"/>
    </source>
</evidence>